<evidence type="ECO:0000259" key="6">
    <source>
        <dbReference type="Pfam" id="PF02709"/>
    </source>
</evidence>
<dbReference type="RefSeq" id="WP_139306626.1">
    <property type="nucleotide sequence ID" value="NZ_FNRT01000002.1"/>
</dbReference>
<organism evidence="7 8">
    <name type="scientific">Nocardioides exalbidus</name>
    <dbReference type="NCBI Taxonomy" id="402596"/>
    <lineage>
        <taxon>Bacteria</taxon>
        <taxon>Bacillati</taxon>
        <taxon>Actinomycetota</taxon>
        <taxon>Actinomycetes</taxon>
        <taxon>Propionibacteriales</taxon>
        <taxon>Nocardioidaceae</taxon>
        <taxon>Nocardioides</taxon>
    </lineage>
</organism>
<keyword evidence="4 7" id="KW-0808">Transferase</keyword>
<dbReference type="SUPFAM" id="SSF53448">
    <property type="entry name" value="Nucleotide-diphospho-sugar transferases"/>
    <property type="match status" value="1"/>
</dbReference>
<reference evidence="8" key="1">
    <citation type="submission" date="2016-10" db="EMBL/GenBank/DDBJ databases">
        <authorList>
            <person name="Varghese N."/>
            <person name="Submissions S."/>
        </authorList>
    </citation>
    <scope>NUCLEOTIDE SEQUENCE [LARGE SCALE GENOMIC DNA]</scope>
    <source>
        <strain evidence="8">DSM 22017</strain>
    </source>
</reference>
<evidence type="ECO:0000313" key="8">
    <source>
        <dbReference type="Proteomes" id="UP000198742"/>
    </source>
</evidence>
<dbReference type="InterPro" id="IPR029044">
    <property type="entry name" value="Nucleotide-diphossugar_trans"/>
</dbReference>
<keyword evidence="3" id="KW-0328">Glycosyltransferase</keyword>
<dbReference type="Pfam" id="PF02709">
    <property type="entry name" value="Glyco_transf_7C"/>
    <property type="match status" value="1"/>
</dbReference>
<sequence length="289" mass="31214">MSGVAVVTIAHGRHEHLAAQHLGLASGTELPDSYVVVAMDDPGITEHSVGSLHRTVVHHGPTAHGGLPLAAARNLGVRRAIEGGADVVVLLDVDCLPGAELVAAYADVVGRRPESIWSGPVTYLPPPPPDGYPDDPRELEDWDDPHPARPMPDRGQHLDATDPDLFWSLSFATHRATWERTGGFCEDYVGYGGEDTDFARTAIAAGVGLGWIGDARAYHQHHPVSSPPVEHLNDILRNGRIYAERWGQWPMAGWLQEFERLGLVRRVPHGWARTTASTISTAATPAPPP</sequence>
<dbReference type="OrthoDB" id="6653642at2"/>
<evidence type="ECO:0000256" key="1">
    <source>
        <dbReference type="ARBA" id="ARBA00004776"/>
    </source>
</evidence>
<comment type="pathway">
    <text evidence="1">Cell wall biogenesis; cell wall polysaccharide biosynthesis.</text>
</comment>
<feature type="region of interest" description="Disordered" evidence="5">
    <location>
        <begin position="120"/>
        <end position="157"/>
    </location>
</feature>
<dbReference type="Proteomes" id="UP000198742">
    <property type="component" value="Unassembled WGS sequence"/>
</dbReference>
<feature type="compositionally biased region" description="Basic and acidic residues" evidence="5">
    <location>
        <begin position="144"/>
        <end position="157"/>
    </location>
</feature>
<dbReference type="PANTHER" id="PTHR43179">
    <property type="entry name" value="RHAMNOSYLTRANSFERASE WBBL"/>
    <property type="match status" value="1"/>
</dbReference>
<accession>A0A1H4Y7L9</accession>
<evidence type="ECO:0000256" key="4">
    <source>
        <dbReference type="ARBA" id="ARBA00022679"/>
    </source>
</evidence>
<dbReference type="PANTHER" id="PTHR43179:SF12">
    <property type="entry name" value="GALACTOFURANOSYLTRANSFERASE GLFT2"/>
    <property type="match status" value="1"/>
</dbReference>
<dbReference type="AlphaFoldDB" id="A0A1H4Y7L9"/>
<feature type="domain" description="Galactosyltransferase C-terminal" evidence="6">
    <location>
        <begin position="171"/>
        <end position="210"/>
    </location>
</feature>
<comment type="similarity">
    <text evidence="2">Belongs to the glycosyltransferase 2 family.</text>
</comment>
<evidence type="ECO:0000256" key="2">
    <source>
        <dbReference type="ARBA" id="ARBA00006739"/>
    </source>
</evidence>
<protein>
    <submittedName>
        <fullName evidence="7">Glycosyltransferase, GT2 family</fullName>
    </submittedName>
</protein>
<evidence type="ECO:0000256" key="5">
    <source>
        <dbReference type="SAM" id="MobiDB-lite"/>
    </source>
</evidence>
<gene>
    <name evidence="7" type="ORF">SAMN04489844_3741</name>
</gene>
<dbReference type="Gene3D" id="3.90.550.10">
    <property type="entry name" value="Spore Coat Polysaccharide Biosynthesis Protein SpsA, Chain A"/>
    <property type="match status" value="1"/>
</dbReference>
<name>A0A1H4Y7L9_9ACTN</name>
<dbReference type="EMBL" id="FNRT01000002">
    <property type="protein sequence ID" value="SED13270.1"/>
    <property type="molecule type" value="Genomic_DNA"/>
</dbReference>
<dbReference type="GO" id="GO:0016757">
    <property type="term" value="F:glycosyltransferase activity"/>
    <property type="evidence" value="ECO:0007669"/>
    <property type="project" value="UniProtKB-KW"/>
</dbReference>
<evidence type="ECO:0000313" key="7">
    <source>
        <dbReference type="EMBL" id="SED13270.1"/>
    </source>
</evidence>
<proteinExistence type="inferred from homology"/>
<keyword evidence="8" id="KW-1185">Reference proteome</keyword>
<dbReference type="InterPro" id="IPR027791">
    <property type="entry name" value="Galactosyl_T_C"/>
</dbReference>
<dbReference type="STRING" id="402596.SAMN04489844_3741"/>
<evidence type="ECO:0000256" key="3">
    <source>
        <dbReference type="ARBA" id="ARBA00022676"/>
    </source>
</evidence>